<dbReference type="CDD" id="cd04732">
    <property type="entry name" value="HisA"/>
    <property type="match status" value="1"/>
</dbReference>
<dbReference type="Pfam" id="PF00977">
    <property type="entry name" value="His_biosynth"/>
    <property type="match status" value="1"/>
</dbReference>
<evidence type="ECO:0000256" key="4">
    <source>
        <dbReference type="ARBA" id="ARBA00009667"/>
    </source>
</evidence>
<dbReference type="Gene3D" id="3.20.20.70">
    <property type="entry name" value="Aldolase class I"/>
    <property type="match status" value="1"/>
</dbReference>
<evidence type="ECO:0000256" key="8">
    <source>
        <dbReference type="ARBA" id="ARBA00023235"/>
    </source>
</evidence>
<keyword evidence="7 9" id="KW-0368">Histidine biosynthesis</keyword>
<dbReference type="GO" id="GO:0003949">
    <property type="term" value="F:1-(5-phosphoribosyl)-5-[(5-phosphoribosylamino)methylideneamino]imidazole-4-carboxamide isomerase activity"/>
    <property type="evidence" value="ECO:0007669"/>
    <property type="project" value="UniProtKB-EC"/>
</dbReference>
<dbReference type="RefSeq" id="WP_341725924.1">
    <property type="nucleotide sequence ID" value="NZ_JBBWWT010000004.1"/>
</dbReference>
<dbReference type="InterPro" id="IPR044524">
    <property type="entry name" value="Isoase_HisA-like"/>
</dbReference>
<name>A0ABU9J0G8_9GAMM</name>
<protein>
    <recommendedName>
        <fullName evidence="9 11">1-(5-phosphoribosyl)-5-[(5-phosphoribosylamino)methylideneamino] imidazole-4-carboxamide isomerase</fullName>
        <ecNumber evidence="9 11">5.3.1.16</ecNumber>
    </recommendedName>
    <alternativeName>
        <fullName evidence="9">Phosphoribosylformimino-5-aminoimidazole carboxamide ribotide isomerase</fullName>
    </alternativeName>
</protein>
<keyword evidence="6 9" id="KW-0028">Amino-acid biosynthesis</keyword>
<dbReference type="HAMAP" id="MF_01014">
    <property type="entry name" value="HisA"/>
    <property type="match status" value="1"/>
</dbReference>
<evidence type="ECO:0000256" key="10">
    <source>
        <dbReference type="RuleBase" id="RU003657"/>
    </source>
</evidence>
<dbReference type="InterPro" id="IPR006063">
    <property type="entry name" value="HisA_bact_arch"/>
</dbReference>
<feature type="active site" description="Proton acceptor" evidence="9">
    <location>
        <position position="25"/>
    </location>
</feature>
<comment type="caution">
    <text evidence="12">The sequence shown here is derived from an EMBL/GenBank/DDBJ whole genome shotgun (WGS) entry which is preliminary data.</text>
</comment>
<dbReference type="EMBL" id="JBBWWT010000004">
    <property type="protein sequence ID" value="MEL1264733.1"/>
    <property type="molecule type" value="Genomic_DNA"/>
</dbReference>
<dbReference type="InterPro" id="IPR023016">
    <property type="entry name" value="HisA/PriA"/>
</dbReference>
<comment type="pathway">
    <text evidence="3 9 11">Amino-acid biosynthesis; L-histidine biosynthesis; L-histidine from 5-phospho-alpha-D-ribose 1-diphosphate: step 4/9.</text>
</comment>
<dbReference type="SUPFAM" id="SSF51366">
    <property type="entry name" value="Ribulose-phoshate binding barrel"/>
    <property type="match status" value="1"/>
</dbReference>
<keyword evidence="13" id="KW-1185">Reference proteome</keyword>
<keyword evidence="8 9" id="KW-0413">Isomerase</keyword>
<dbReference type="PANTHER" id="PTHR43090">
    <property type="entry name" value="1-(5-PHOSPHORIBOSYL)-5-[(5-PHOSPHORIBOSYLAMINO)METHYLIDENEAMINO] IMIDAZOLE-4-CARBOXAMIDE ISOMERASE"/>
    <property type="match status" value="1"/>
</dbReference>
<feature type="active site" description="Proton donor" evidence="9">
    <location>
        <position position="147"/>
    </location>
</feature>
<dbReference type="EC" id="5.3.1.16" evidence="9 11"/>
<sequence length="259" mass="27326">MSTDASPSQAPPHPRADFQFYPAIDVRDGRVVRLAQGDYARETRYGGTPLHVAQDYSRQGAQWLHLVDLDAARAGGYTLLPLLEEIARSTGLNVQTGGGVRARDDVARILDAGARRVVVGSLAVREPDTVLGWLAEFGSDRITVALDTRQDGQGAWRLPVHGWTETAAETLDALAERYAAAGLVHLLCTDIARDGMLSGPNLSLYAHLHARVPALAVQASGGVSAVGDVAGARDAGCAGIVLGRALLEGRFTLAEALAC</sequence>
<evidence type="ECO:0000313" key="13">
    <source>
        <dbReference type="Proteomes" id="UP001459204"/>
    </source>
</evidence>
<evidence type="ECO:0000256" key="11">
    <source>
        <dbReference type="RuleBase" id="RU003658"/>
    </source>
</evidence>
<organism evidence="12 13">
    <name type="scientific">Pseudoxanthomonas putridarboris</name>
    <dbReference type="NCBI Taxonomy" id="752605"/>
    <lineage>
        <taxon>Bacteria</taxon>
        <taxon>Pseudomonadati</taxon>
        <taxon>Pseudomonadota</taxon>
        <taxon>Gammaproteobacteria</taxon>
        <taxon>Lysobacterales</taxon>
        <taxon>Lysobacteraceae</taxon>
        <taxon>Pseudoxanthomonas</taxon>
    </lineage>
</organism>
<evidence type="ECO:0000256" key="2">
    <source>
        <dbReference type="ARBA" id="ARBA00004496"/>
    </source>
</evidence>
<proteinExistence type="inferred from homology"/>
<keyword evidence="5 9" id="KW-0963">Cytoplasm</keyword>
<evidence type="ECO:0000256" key="5">
    <source>
        <dbReference type="ARBA" id="ARBA00022490"/>
    </source>
</evidence>
<comment type="catalytic activity">
    <reaction evidence="1 9 11">
        <text>1-(5-phospho-beta-D-ribosyl)-5-[(5-phospho-beta-D-ribosylamino)methylideneamino]imidazole-4-carboxamide = 5-[(5-phospho-1-deoxy-D-ribulos-1-ylimino)methylamino]-1-(5-phospho-beta-D-ribosyl)imidazole-4-carboxamide</text>
        <dbReference type="Rhea" id="RHEA:15469"/>
        <dbReference type="ChEBI" id="CHEBI:58435"/>
        <dbReference type="ChEBI" id="CHEBI:58525"/>
        <dbReference type="EC" id="5.3.1.16"/>
    </reaction>
</comment>
<dbReference type="PANTHER" id="PTHR43090:SF2">
    <property type="entry name" value="1-(5-PHOSPHORIBOSYL)-5-[(5-PHOSPHORIBOSYLAMINO)METHYLIDENEAMINO] IMIDAZOLE-4-CARBOXAMIDE ISOMERASE"/>
    <property type="match status" value="1"/>
</dbReference>
<accession>A0ABU9J0G8</accession>
<comment type="subcellular location">
    <subcellularLocation>
        <location evidence="2 9 11">Cytoplasm</location>
    </subcellularLocation>
</comment>
<reference evidence="12 13" key="1">
    <citation type="submission" date="2024-04" db="EMBL/GenBank/DDBJ databases">
        <title>Draft genome sequence of Pseudoxanthomonas putridarboris WD12.</title>
        <authorList>
            <person name="Oh J."/>
        </authorList>
    </citation>
    <scope>NUCLEOTIDE SEQUENCE [LARGE SCALE GENOMIC DNA]</scope>
    <source>
        <strain evidence="12 13">WD12</strain>
    </source>
</reference>
<dbReference type="InterPro" id="IPR011060">
    <property type="entry name" value="RibuloseP-bd_barrel"/>
</dbReference>
<dbReference type="InterPro" id="IPR006062">
    <property type="entry name" value="His_biosynth"/>
</dbReference>
<dbReference type="InterPro" id="IPR013785">
    <property type="entry name" value="Aldolase_TIM"/>
</dbReference>
<evidence type="ECO:0000256" key="6">
    <source>
        <dbReference type="ARBA" id="ARBA00022605"/>
    </source>
</evidence>
<evidence type="ECO:0000313" key="12">
    <source>
        <dbReference type="EMBL" id="MEL1264733.1"/>
    </source>
</evidence>
<evidence type="ECO:0000256" key="7">
    <source>
        <dbReference type="ARBA" id="ARBA00023102"/>
    </source>
</evidence>
<dbReference type="Proteomes" id="UP001459204">
    <property type="component" value="Unassembled WGS sequence"/>
</dbReference>
<evidence type="ECO:0000256" key="9">
    <source>
        <dbReference type="HAMAP-Rule" id="MF_01014"/>
    </source>
</evidence>
<dbReference type="NCBIfam" id="TIGR00007">
    <property type="entry name" value="1-(5-phosphoribosyl)-5-[(5-phosphoribosylamino)methylideneamino]imidazole-4-carboxamide isomerase"/>
    <property type="match status" value="1"/>
</dbReference>
<evidence type="ECO:0000256" key="3">
    <source>
        <dbReference type="ARBA" id="ARBA00005133"/>
    </source>
</evidence>
<comment type="similarity">
    <text evidence="4 9 10">Belongs to the HisA/HisF family.</text>
</comment>
<evidence type="ECO:0000256" key="1">
    <source>
        <dbReference type="ARBA" id="ARBA00000901"/>
    </source>
</evidence>
<gene>
    <name evidence="9 12" type="primary">hisA</name>
    <name evidence="12" type="ORF">AAD027_10185</name>
</gene>